<name>A0ABV6PUW7_9BURK</name>
<keyword evidence="2" id="KW-0472">Membrane</keyword>
<feature type="domain" description="DUF2726" evidence="3">
    <location>
        <begin position="67"/>
        <end position="163"/>
    </location>
</feature>
<feature type="region of interest" description="Disordered" evidence="1">
    <location>
        <begin position="241"/>
        <end position="260"/>
    </location>
</feature>
<sequence>MNSLDLRSLADWTGPVMVNGAVVAAALAVLLLALAWLWWPRKSRPAAEQSVSSSARFAAMAPIDEEQVALLRYLHDAFPEGAVLFRPPLGRFLTVRSGRDRQSVRRWLDHAQVDFLLCDEEGRPQYAFEVDLLRTRDDPLAQRRLAEKNHALRTAGIRLIRFKGALSSWPLPEVLRERVLAAARPTPSSGFGASGYASSGFSRGGDASGFAPSGFTPSGFEGSQPPRAAGVPSGVMSLTDLAGLAPANQEDPWQTVRKRS</sequence>
<evidence type="ECO:0000256" key="1">
    <source>
        <dbReference type="SAM" id="MobiDB-lite"/>
    </source>
</evidence>
<reference evidence="4 5" key="1">
    <citation type="submission" date="2024-09" db="EMBL/GenBank/DDBJ databases">
        <authorList>
            <person name="Sun Q."/>
            <person name="Mori K."/>
        </authorList>
    </citation>
    <scope>NUCLEOTIDE SEQUENCE [LARGE SCALE GENOMIC DNA]</scope>
    <source>
        <strain evidence="4 5">NCAIM B.02336</strain>
    </source>
</reference>
<evidence type="ECO:0000256" key="2">
    <source>
        <dbReference type="SAM" id="Phobius"/>
    </source>
</evidence>
<keyword evidence="2" id="KW-1133">Transmembrane helix</keyword>
<gene>
    <name evidence="4" type="ORF">ACFFGG_09810</name>
</gene>
<dbReference type="Proteomes" id="UP001589834">
    <property type="component" value="Unassembled WGS sequence"/>
</dbReference>
<keyword evidence="2" id="KW-0812">Transmembrane</keyword>
<dbReference type="Pfam" id="PF10881">
    <property type="entry name" value="DUF2726"/>
    <property type="match status" value="1"/>
</dbReference>
<evidence type="ECO:0000259" key="3">
    <source>
        <dbReference type="Pfam" id="PF10881"/>
    </source>
</evidence>
<evidence type="ECO:0000313" key="5">
    <source>
        <dbReference type="Proteomes" id="UP001589834"/>
    </source>
</evidence>
<dbReference type="EMBL" id="JBHLTN010000018">
    <property type="protein sequence ID" value="MFC0592853.1"/>
    <property type="molecule type" value="Genomic_DNA"/>
</dbReference>
<protein>
    <submittedName>
        <fullName evidence="4">DUF2726 domain-containing protein</fullName>
    </submittedName>
</protein>
<organism evidence="4 5">
    <name type="scientific">Ottowia pentelensis</name>
    <dbReference type="NCBI Taxonomy" id="511108"/>
    <lineage>
        <taxon>Bacteria</taxon>
        <taxon>Pseudomonadati</taxon>
        <taxon>Pseudomonadota</taxon>
        <taxon>Betaproteobacteria</taxon>
        <taxon>Burkholderiales</taxon>
        <taxon>Comamonadaceae</taxon>
        <taxon>Ottowia</taxon>
    </lineage>
</organism>
<proteinExistence type="predicted"/>
<accession>A0ABV6PUW7</accession>
<keyword evidence="5" id="KW-1185">Reference proteome</keyword>
<feature type="transmembrane region" description="Helical" evidence="2">
    <location>
        <begin position="20"/>
        <end position="39"/>
    </location>
</feature>
<comment type="caution">
    <text evidence="4">The sequence shown here is derived from an EMBL/GenBank/DDBJ whole genome shotgun (WGS) entry which is preliminary data.</text>
</comment>
<evidence type="ECO:0000313" key="4">
    <source>
        <dbReference type="EMBL" id="MFC0592853.1"/>
    </source>
</evidence>
<feature type="region of interest" description="Disordered" evidence="1">
    <location>
        <begin position="208"/>
        <end position="235"/>
    </location>
</feature>
<dbReference type="RefSeq" id="WP_377482619.1">
    <property type="nucleotide sequence ID" value="NZ_JBHLTN010000018.1"/>
</dbReference>
<dbReference type="InterPro" id="IPR024402">
    <property type="entry name" value="DUF2726"/>
</dbReference>